<dbReference type="EMBL" id="CP036434">
    <property type="protein sequence ID" value="QDV08668.1"/>
    <property type="molecule type" value="Genomic_DNA"/>
</dbReference>
<reference evidence="2 3" key="1">
    <citation type="submission" date="2019-02" db="EMBL/GenBank/DDBJ databases">
        <title>Deep-cultivation of Planctomycetes and their phenomic and genomic characterization uncovers novel biology.</title>
        <authorList>
            <person name="Wiegand S."/>
            <person name="Jogler M."/>
            <person name="Boedeker C."/>
            <person name="Pinto D."/>
            <person name="Vollmers J."/>
            <person name="Rivas-Marin E."/>
            <person name="Kohn T."/>
            <person name="Peeters S.H."/>
            <person name="Heuer A."/>
            <person name="Rast P."/>
            <person name="Oberbeckmann S."/>
            <person name="Bunk B."/>
            <person name="Jeske O."/>
            <person name="Meyerdierks A."/>
            <person name="Storesund J.E."/>
            <person name="Kallscheuer N."/>
            <person name="Luecker S."/>
            <person name="Lage O.M."/>
            <person name="Pohl T."/>
            <person name="Merkel B.J."/>
            <person name="Hornburger P."/>
            <person name="Mueller R.-W."/>
            <person name="Bruemmer F."/>
            <person name="Labrenz M."/>
            <person name="Spormann A.M."/>
            <person name="Op den Camp H."/>
            <person name="Overmann J."/>
            <person name="Amann R."/>
            <person name="Jetten M.S.M."/>
            <person name="Mascher T."/>
            <person name="Medema M.H."/>
            <person name="Devos D.P."/>
            <person name="Kaster A.-K."/>
            <person name="Ovreas L."/>
            <person name="Rohde M."/>
            <person name="Galperin M.Y."/>
            <person name="Jogler C."/>
        </authorList>
    </citation>
    <scope>NUCLEOTIDE SEQUENCE [LARGE SCALE GENOMIC DNA]</scope>
    <source>
        <strain evidence="2 3">Poly30</strain>
    </source>
</reference>
<proteinExistence type="predicted"/>
<gene>
    <name evidence="2" type="ORF">Poly30_42210</name>
</gene>
<dbReference type="AlphaFoldDB" id="A0A518EX59"/>
<keyword evidence="1" id="KW-0732">Signal</keyword>
<evidence type="ECO:0000313" key="3">
    <source>
        <dbReference type="Proteomes" id="UP000320390"/>
    </source>
</evidence>
<evidence type="ECO:0000256" key="1">
    <source>
        <dbReference type="SAM" id="SignalP"/>
    </source>
</evidence>
<feature type="chain" id="PRO_5022104842" description="Lipoprotein" evidence="1">
    <location>
        <begin position="26"/>
        <end position="153"/>
    </location>
</feature>
<accession>A0A518EX59</accession>
<keyword evidence="3" id="KW-1185">Reference proteome</keyword>
<dbReference type="Proteomes" id="UP000320390">
    <property type="component" value="Chromosome"/>
</dbReference>
<name>A0A518EX59_9BACT</name>
<sequence length="153" mass="16370" precursor="true">MTTDFRSLWLALPLGLLASCASMMAGTESTILLTSTPTGAAVVTSAGDQVLTPCELTLRNGEEVELSATHPDCPGEVRVATSVPDLSRWCAGNVLMIGSVACMMSDVANPDAYVHKHNLHFDFTSSVQEQTAKDLAEKVARLKKRRSYGGTLR</sequence>
<dbReference type="RefSeq" id="WP_145201744.1">
    <property type="nucleotide sequence ID" value="NZ_CP036434.1"/>
</dbReference>
<organism evidence="2 3">
    <name type="scientific">Saltatorellus ferox</name>
    <dbReference type="NCBI Taxonomy" id="2528018"/>
    <lineage>
        <taxon>Bacteria</taxon>
        <taxon>Pseudomonadati</taxon>
        <taxon>Planctomycetota</taxon>
        <taxon>Planctomycetia</taxon>
        <taxon>Planctomycetia incertae sedis</taxon>
        <taxon>Saltatorellus</taxon>
    </lineage>
</organism>
<protein>
    <recommendedName>
        <fullName evidence="4">Lipoprotein</fullName>
    </recommendedName>
</protein>
<dbReference type="PROSITE" id="PS51257">
    <property type="entry name" value="PROKAR_LIPOPROTEIN"/>
    <property type="match status" value="1"/>
</dbReference>
<feature type="signal peptide" evidence="1">
    <location>
        <begin position="1"/>
        <end position="25"/>
    </location>
</feature>
<evidence type="ECO:0008006" key="4">
    <source>
        <dbReference type="Google" id="ProtNLM"/>
    </source>
</evidence>
<dbReference type="OrthoDB" id="286789at2"/>
<evidence type="ECO:0000313" key="2">
    <source>
        <dbReference type="EMBL" id="QDV08668.1"/>
    </source>
</evidence>